<dbReference type="AlphaFoldDB" id="A0A4U5PUR9"/>
<feature type="region of interest" description="Disordered" evidence="1">
    <location>
        <begin position="1"/>
        <end position="32"/>
    </location>
</feature>
<feature type="transmembrane region" description="Helical" evidence="2">
    <location>
        <begin position="542"/>
        <end position="563"/>
    </location>
</feature>
<dbReference type="STRING" id="43335.A0A4U5PUR9"/>
<evidence type="ECO:0000256" key="2">
    <source>
        <dbReference type="SAM" id="Phobius"/>
    </source>
</evidence>
<accession>A0A4U5PUR9</accession>
<protein>
    <submittedName>
        <fullName evidence="3">Uncharacterized protein</fullName>
    </submittedName>
</protein>
<sequence>MANTHLTDTRIDSSSPASHMGGDGWRPTDGAESNEINQLQGERISDVAIGEIQGSAIKHKEEVSLPLWLSKIIEENTESENNRTEEPCIPKVPVNLKKINEECYSPLAVSIGPYHYSDREAKLKQVERLKVPMMLKFVNNGGTTIEDFYLGVKEVLKNARGRYSENLTEHFNDEEFNKMMFIDGCFILQFMHCLNGENEELKIDQQIFHVKRDLLLLENQLPFAVLHSLRTKRYGDNLSYSNKIINNFISLHIRPSSKPIPKWVRIALTSLGLVMIPIILPLYFIIACCCVCLLYCLRYQWSKSLLREQRVSLDWSPPPPREEKSGTRDDEPQPAHPPPTRKEKSGKRDDERQPAHLAHLLELLYYKSMYHYSKSNHKMAAKGSRGHCLYYSAESLKKVGILFWPRWTGALTDVKFKSSIFSGTLKVPPIIIDESTKSLLLNLVAYETSAALDQLWVSSYICFMDSLIDDAKDVKELRSNAIIINYLGADQKVADLFNEMGRSMTHDTAAYNEIKMEINKQCESTVKRWVYEWKVTYFSNPWTIITVLAASFGLALTATQTYYTRYPPM</sequence>
<dbReference type="PANTHER" id="PTHR31170:SF25">
    <property type="entry name" value="BNAA09G04570D PROTEIN"/>
    <property type="match status" value="1"/>
</dbReference>
<dbReference type="EMBL" id="RCHU01000581">
    <property type="protein sequence ID" value="TKS00899.1"/>
    <property type="molecule type" value="Genomic_DNA"/>
</dbReference>
<feature type="compositionally biased region" description="Basic and acidic residues" evidence="1">
    <location>
        <begin position="340"/>
        <end position="352"/>
    </location>
</feature>
<feature type="compositionally biased region" description="Basic and acidic residues" evidence="1">
    <location>
        <begin position="320"/>
        <end position="333"/>
    </location>
</feature>
<gene>
    <name evidence="3" type="ORF">D5086_0000178520</name>
</gene>
<name>A0A4U5PUR9_POPAL</name>
<keyword evidence="2" id="KW-1133">Transmembrane helix</keyword>
<keyword evidence="2" id="KW-0812">Transmembrane</keyword>
<organism evidence="3">
    <name type="scientific">Populus alba</name>
    <name type="common">White poplar</name>
    <dbReference type="NCBI Taxonomy" id="43335"/>
    <lineage>
        <taxon>Eukaryota</taxon>
        <taxon>Viridiplantae</taxon>
        <taxon>Streptophyta</taxon>
        <taxon>Embryophyta</taxon>
        <taxon>Tracheophyta</taxon>
        <taxon>Spermatophyta</taxon>
        <taxon>Magnoliopsida</taxon>
        <taxon>eudicotyledons</taxon>
        <taxon>Gunneridae</taxon>
        <taxon>Pentapetalae</taxon>
        <taxon>rosids</taxon>
        <taxon>fabids</taxon>
        <taxon>Malpighiales</taxon>
        <taxon>Salicaceae</taxon>
        <taxon>Saliceae</taxon>
        <taxon>Populus</taxon>
    </lineage>
</organism>
<evidence type="ECO:0000313" key="3">
    <source>
        <dbReference type="EMBL" id="TKS00899.1"/>
    </source>
</evidence>
<reference evidence="3" key="1">
    <citation type="submission" date="2018-10" db="EMBL/GenBank/DDBJ databases">
        <title>Population genomic analysis revealed the cold adaptation of white poplar.</title>
        <authorList>
            <person name="Liu Y.-J."/>
        </authorList>
    </citation>
    <scope>NUCLEOTIDE SEQUENCE [LARGE SCALE GENOMIC DNA]</scope>
    <source>
        <strain evidence="3">PAL-ZL1</strain>
    </source>
</reference>
<evidence type="ECO:0000256" key="1">
    <source>
        <dbReference type="SAM" id="MobiDB-lite"/>
    </source>
</evidence>
<proteinExistence type="predicted"/>
<feature type="region of interest" description="Disordered" evidence="1">
    <location>
        <begin position="315"/>
        <end position="352"/>
    </location>
</feature>
<keyword evidence="2" id="KW-0472">Membrane</keyword>
<dbReference type="PANTHER" id="PTHR31170">
    <property type="entry name" value="BNAC04G53230D PROTEIN"/>
    <property type="match status" value="1"/>
</dbReference>
<feature type="transmembrane region" description="Helical" evidence="2">
    <location>
        <begin position="271"/>
        <end position="297"/>
    </location>
</feature>
<feature type="compositionally biased region" description="Polar residues" evidence="1">
    <location>
        <begin position="1"/>
        <end position="17"/>
    </location>
</feature>
<comment type="caution">
    <text evidence="3">The sequence shown here is derived from an EMBL/GenBank/DDBJ whole genome shotgun (WGS) entry which is preliminary data.</text>
</comment>
<dbReference type="Pfam" id="PF03140">
    <property type="entry name" value="DUF247"/>
    <property type="match status" value="1"/>
</dbReference>
<dbReference type="InterPro" id="IPR004158">
    <property type="entry name" value="DUF247_pln"/>
</dbReference>